<dbReference type="RefSeq" id="WP_369342289.1">
    <property type="nucleotide sequence ID" value="NZ_CP129682.1"/>
</dbReference>
<evidence type="ECO:0000313" key="2">
    <source>
        <dbReference type="EMBL" id="XDS51325.1"/>
    </source>
</evidence>
<proteinExistence type="predicted"/>
<dbReference type="KEGG" id="bfk:QN062_03920"/>
<reference evidence="1" key="1">
    <citation type="submission" date="2023-07" db="EMBL/GenBank/DDBJ databases">
        <title>Bifidobacterium aquikefiriaerophilum sp. nov. and Bifidobacterium eccum sp. nov., isolated from water kefir.</title>
        <authorList>
            <person name="Breselge S."/>
            <person name="Bellassi P."/>
            <person name="Barcenilla C."/>
            <person name="Alvarez-Ordonez A."/>
            <person name="Morelli L."/>
            <person name="Cotter P.D."/>
        </authorList>
    </citation>
    <scope>NUCLEOTIDE SEQUENCE</scope>
    <source>
        <strain evidence="2">WK012_4_13</strain>
        <strain evidence="1">WK013_4_14</strain>
    </source>
</reference>
<gene>
    <name evidence="2" type="ORF">QN062_03920</name>
    <name evidence="1" type="ORF">QN216_07935</name>
</gene>
<name>A0AB39UH23_9BIFI</name>
<evidence type="ECO:0008006" key="3">
    <source>
        <dbReference type="Google" id="ProtNLM"/>
    </source>
</evidence>
<dbReference type="EMBL" id="CP129682">
    <property type="protein sequence ID" value="XDS48256.1"/>
    <property type="molecule type" value="Genomic_DNA"/>
</dbReference>
<evidence type="ECO:0000313" key="1">
    <source>
        <dbReference type="EMBL" id="XDS48256.1"/>
    </source>
</evidence>
<sequence>MSLDETSTWINRAVSTEAARVGIEGIPTIQANKRNEQNDYIEHGDSMHPWKSMRIHQNLRNLRNLRNQKRNRAMRATSPLGVAIRIARLQDLS</sequence>
<protein>
    <recommendedName>
        <fullName evidence="3">Transposase</fullName>
    </recommendedName>
</protein>
<accession>A0AB39UH23</accession>
<dbReference type="AlphaFoldDB" id="A0AB39UH23"/>
<organism evidence="1">
    <name type="scientific">Bifidobacterium fermentum</name>
    <dbReference type="NCBI Taxonomy" id="3059035"/>
    <lineage>
        <taxon>Bacteria</taxon>
        <taxon>Bacillati</taxon>
        <taxon>Actinomycetota</taxon>
        <taxon>Actinomycetes</taxon>
        <taxon>Bifidobacteriales</taxon>
        <taxon>Bifidobacteriaceae</taxon>
        <taxon>Bifidobacterium</taxon>
    </lineage>
</organism>
<dbReference type="EMBL" id="CP129683">
    <property type="protein sequence ID" value="XDS51325.1"/>
    <property type="molecule type" value="Genomic_DNA"/>
</dbReference>